<evidence type="ECO:0000313" key="2">
    <source>
        <dbReference type="Proteomes" id="UP000230228"/>
    </source>
</evidence>
<dbReference type="Proteomes" id="UP000230228">
    <property type="component" value="Unassembled WGS sequence"/>
</dbReference>
<reference evidence="2" key="1">
    <citation type="submission" date="2017-09" db="EMBL/GenBank/DDBJ databases">
        <title>Depth-based differentiation of microbial function through sediment-hosted aquifers and enrichment of novel symbionts in the deep terrestrial subsurface.</title>
        <authorList>
            <person name="Probst A.J."/>
            <person name="Ladd B."/>
            <person name="Jarett J.K."/>
            <person name="Geller-Mcgrath D.E."/>
            <person name="Sieber C.M.K."/>
            <person name="Emerson J.B."/>
            <person name="Anantharaman K."/>
            <person name="Thomas B.C."/>
            <person name="Malmstrom R."/>
            <person name="Stieglmeier M."/>
            <person name="Klingl A."/>
            <person name="Woyke T."/>
            <person name="Ryan C.M."/>
            <person name="Banfield J.F."/>
        </authorList>
    </citation>
    <scope>NUCLEOTIDE SEQUENCE [LARGE SCALE GENOMIC DNA]</scope>
</reference>
<comment type="caution">
    <text evidence="1">The sequence shown here is derived from an EMBL/GenBank/DDBJ whole genome shotgun (WGS) entry which is preliminary data.</text>
</comment>
<accession>A0A2M8ERK0</accession>
<evidence type="ECO:0008006" key="3">
    <source>
        <dbReference type="Google" id="ProtNLM"/>
    </source>
</evidence>
<dbReference type="EMBL" id="PFSH01000009">
    <property type="protein sequence ID" value="PJC25368.1"/>
    <property type="molecule type" value="Genomic_DNA"/>
</dbReference>
<evidence type="ECO:0000313" key="1">
    <source>
        <dbReference type="EMBL" id="PJC25368.1"/>
    </source>
</evidence>
<protein>
    <recommendedName>
        <fullName evidence="3">GIY-YIG domain-containing protein</fullName>
    </recommendedName>
</protein>
<gene>
    <name evidence="1" type="ORF">CO056_00600</name>
</gene>
<name>A0A2M8ERK0_9BACT</name>
<dbReference type="AlphaFoldDB" id="A0A2M8ERK0"/>
<organism evidence="1 2">
    <name type="scientific">Candidatus Tagabacteria bacterium CG_4_9_14_0_2_um_filter_41_11</name>
    <dbReference type="NCBI Taxonomy" id="1975019"/>
    <lineage>
        <taxon>Bacteria</taxon>
        <taxon>Candidatus Tagaibacteriota</taxon>
    </lineage>
</organism>
<sequence length="118" mass="13763">MKLNWTERISLTQSGVNRIKAVAGVYRLIYYNRSEDKYYISYVGQAEDLNDRLTKHLPGNETNKCCERYLNNYICYFRAAAISRQVDRDGAEVALYNHFKPSCVDRIPDAEPIDINFE</sequence>
<proteinExistence type="predicted"/>